<evidence type="ECO:0000313" key="2">
    <source>
        <dbReference type="EnsemblProtists" id="EKX31658"/>
    </source>
</evidence>
<dbReference type="Pfam" id="PF09996">
    <property type="entry name" value="DUF2237"/>
    <property type="match status" value="1"/>
</dbReference>
<evidence type="ECO:0000313" key="3">
    <source>
        <dbReference type="Proteomes" id="UP000011087"/>
    </source>
</evidence>
<dbReference type="OrthoDB" id="10260965at2759"/>
<reference evidence="2" key="3">
    <citation type="submission" date="2016-03" db="UniProtKB">
        <authorList>
            <consortium name="EnsemblProtists"/>
        </authorList>
    </citation>
    <scope>IDENTIFICATION</scope>
</reference>
<dbReference type="Proteomes" id="UP000011087">
    <property type="component" value="Unassembled WGS sequence"/>
</dbReference>
<dbReference type="PaxDb" id="55529-EKX31658"/>
<name>L1I5W7_GUITC</name>
<evidence type="ECO:0000313" key="1">
    <source>
        <dbReference type="EMBL" id="EKX31658.1"/>
    </source>
</evidence>
<protein>
    <submittedName>
        <fullName evidence="1 2">Uncharacterized protein</fullName>
    </submittedName>
</protein>
<sequence>MLDIDDSLILSSALVDDYDTLSSIDSLSSPHKRPPCSVQEYDVHQASVPSFRAKQLQALQHCIELLTREERPRVVNALGIELRGRYSQALLVIFISLSLASAQDKSVANQPLAKCDRSKVNDPKFPTTGWRRQDLCTAEDEDHGSHFVCVDMPSDFWASSPQDAAENWPKPGPWCICMWAYASYLTQESSFQQDLICDATNQWVLHKYDKSVPSQCKALMSICKQCGLSDPVCPASC</sequence>
<dbReference type="InterPro" id="IPR018714">
    <property type="entry name" value="DUF2237"/>
</dbReference>
<reference evidence="3" key="2">
    <citation type="submission" date="2012-11" db="EMBL/GenBank/DDBJ databases">
        <authorList>
            <person name="Kuo A."/>
            <person name="Curtis B.A."/>
            <person name="Tanifuji G."/>
            <person name="Burki F."/>
            <person name="Gruber A."/>
            <person name="Irimia M."/>
            <person name="Maruyama S."/>
            <person name="Arias M.C."/>
            <person name="Ball S.G."/>
            <person name="Gile G.H."/>
            <person name="Hirakawa Y."/>
            <person name="Hopkins J.F."/>
            <person name="Rensing S.A."/>
            <person name="Schmutz J."/>
            <person name="Symeonidi A."/>
            <person name="Elias M."/>
            <person name="Eveleigh R.J."/>
            <person name="Herman E.K."/>
            <person name="Klute M.J."/>
            <person name="Nakayama T."/>
            <person name="Obornik M."/>
            <person name="Reyes-Prieto A."/>
            <person name="Armbrust E.V."/>
            <person name="Aves S.J."/>
            <person name="Beiko R.G."/>
            <person name="Coutinho P."/>
            <person name="Dacks J.B."/>
            <person name="Durnford D.G."/>
            <person name="Fast N.M."/>
            <person name="Green B.R."/>
            <person name="Grisdale C."/>
            <person name="Hempe F."/>
            <person name="Henrissat B."/>
            <person name="Hoppner M.P."/>
            <person name="Ishida K.-I."/>
            <person name="Kim E."/>
            <person name="Koreny L."/>
            <person name="Kroth P.G."/>
            <person name="Liu Y."/>
            <person name="Malik S.-B."/>
            <person name="Maier U.G."/>
            <person name="McRose D."/>
            <person name="Mock T."/>
            <person name="Neilson J.A."/>
            <person name="Onodera N.T."/>
            <person name="Poole A.M."/>
            <person name="Pritham E.J."/>
            <person name="Richards T.A."/>
            <person name="Rocap G."/>
            <person name="Roy S.W."/>
            <person name="Sarai C."/>
            <person name="Schaack S."/>
            <person name="Shirato S."/>
            <person name="Slamovits C.H."/>
            <person name="Spencer D.F."/>
            <person name="Suzuki S."/>
            <person name="Worden A.Z."/>
            <person name="Zauner S."/>
            <person name="Barry K."/>
            <person name="Bell C."/>
            <person name="Bharti A.K."/>
            <person name="Crow J.A."/>
            <person name="Grimwood J."/>
            <person name="Kramer R."/>
            <person name="Lindquist E."/>
            <person name="Lucas S."/>
            <person name="Salamov A."/>
            <person name="McFadden G.I."/>
            <person name="Lane C.E."/>
            <person name="Keeling P.J."/>
            <person name="Gray M.W."/>
            <person name="Grigoriev I.V."/>
            <person name="Archibald J.M."/>
        </authorList>
    </citation>
    <scope>NUCLEOTIDE SEQUENCE</scope>
    <source>
        <strain evidence="3">CCMP2712</strain>
    </source>
</reference>
<dbReference type="RefSeq" id="XP_005818638.1">
    <property type="nucleotide sequence ID" value="XM_005818581.1"/>
</dbReference>
<organism evidence="1">
    <name type="scientific">Guillardia theta (strain CCMP2712)</name>
    <name type="common">Cryptophyte</name>
    <dbReference type="NCBI Taxonomy" id="905079"/>
    <lineage>
        <taxon>Eukaryota</taxon>
        <taxon>Cryptophyceae</taxon>
        <taxon>Pyrenomonadales</taxon>
        <taxon>Geminigeraceae</taxon>
        <taxon>Guillardia</taxon>
    </lineage>
</organism>
<dbReference type="Gene3D" id="3.30.56.110">
    <property type="entry name" value="Protein of unknown function DUF2237"/>
    <property type="match status" value="1"/>
</dbReference>
<dbReference type="eggNOG" id="ENOG502SEI6">
    <property type="taxonomic scope" value="Eukaryota"/>
</dbReference>
<dbReference type="AlphaFoldDB" id="L1I5W7"/>
<dbReference type="EnsemblProtists" id="EKX31658">
    <property type="protein sequence ID" value="EKX31658"/>
    <property type="gene ID" value="GUITHDRAFT_122146"/>
</dbReference>
<gene>
    <name evidence="1" type="ORF">GUITHDRAFT_122146</name>
</gene>
<accession>L1I5W7</accession>
<reference evidence="1 3" key="1">
    <citation type="journal article" date="2012" name="Nature">
        <title>Algal genomes reveal evolutionary mosaicism and the fate of nucleomorphs.</title>
        <authorList>
            <consortium name="DOE Joint Genome Institute"/>
            <person name="Curtis B.A."/>
            <person name="Tanifuji G."/>
            <person name="Burki F."/>
            <person name="Gruber A."/>
            <person name="Irimia M."/>
            <person name="Maruyama S."/>
            <person name="Arias M.C."/>
            <person name="Ball S.G."/>
            <person name="Gile G.H."/>
            <person name="Hirakawa Y."/>
            <person name="Hopkins J.F."/>
            <person name="Kuo A."/>
            <person name="Rensing S.A."/>
            <person name="Schmutz J."/>
            <person name="Symeonidi A."/>
            <person name="Elias M."/>
            <person name="Eveleigh R.J."/>
            <person name="Herman E.K."/>
            <person name="Klute M.J."/>
            <person name="Nakayama T."/>
            <person name="Obornik M."/>
            <person name="Reyes-Prieto A."/>
            <person name="Armbrust E.V."/>
            <person name="Aves S.J."/>
            <person name="Beiko R.G."/>
            <person name="Coutinho P."/>
            <person name="Dacks J.B."/>
            <person name="Durnford D.G."/>
            <person name="Fast N.M."/>
            <person name="Green B.R."/>
            <person name="Grisdale C.J."/>
            <person name="Hempel F."/>
            <person name="Henrissat B."/>
            <person name="Hoppner M.P."/>
            <person name="Ishida K."/>
            <person name="Kim E."/>
            <person name="Koreny L."/>
            <person name="Kroth P.G."/>
            <person name="Liu Y."/>
            <person name="Malik S.B."/>
            <person name="Maier U.G."/>
            <person name="McRose D."/>
            <person name="Mock T."/>
            <person name="Neilson J.A."/>
            <person name="Onodera N.T."/>
            <person name="Poole A.M."/>
            <person name="Pritham E.J."/>
            <person name="Richards T.A."/>
            <person name="Rocap G."/>
            <person name="Roy S.W."/>
            <person name="Sarai C."/>
            <person name="Schaack S."/>
            <person name="Shirato S."/>
            <person name="Slamovits C.H."/>
            <person name="Spencer D.F."/>
            <person name="Suzuki S."/>
            <person name="Worden A.Z."/>
            <person name="Zauner S."/>
            <person name="Barry K."/>
            <person name="Bell C."/>
            <person name="Bharti A.K."/>
            <person name="Crow J.A."/>
            <person name="Grimwood J."/>
            <person name="Kramer R."/>
            <person name="Lindquist E."/>
            <person name="Lucas S."/>
            <person name="Salamov A."/>
            <person name="McFadden G.I."/>
            <person name="Lane C.E."/>
            <person name="Keeling P.J."/>
            <person name="Gray M.W."/>
            <person name="Grigoriev I.V."/>
            <person name="Archibald J.M."/>
        </authorList>
    </citation>
    <scope>NUCLEOTIDE SEQUENCE</scope>
    <source>
        <strain evidence="1 3">CCMP2712</strain>
    </source>
</reference>
<proteinExistence type="predicted"/>
<dbReference type="GeneID" id="17288390"/>
<dbReference type="KEGG" id="gtt:GUITHDRAFT_122146"/>
<keyword evidence="3" id="KW-1185">Reference proteome</keyword>
<dbReference type="EMBL" id="JH993250">
    <property type="protein sequence ID" value="EKX31658.1"/>
    <property type="molecule type" value="Genomic_DNA"/>
</dbReference>
<dbReference type="HOGENOM" id="CLU_1172588_0_0_1"/>